<dbReference type="SUPFAM" id="SSF48498">
    <property type="entry name" value="Tetracyclin repressor-like, C-terminal domain"/>
    <property type="match status" value="1"/>
</dbReference>
<dbReference type="Pfam" id="PF22604">
    <property type="entry name" value="TetR_HI_0893_C"/>
    <property type="match status" value="1"/>
</dbReference>
<evidence type="ECO:0000256" key="2">
    <source>
        <dbReference type="PROSITE-ProRule" id="PRU00335"/>
    </source>
</evidence>
<reference evidence="5" key="1">
    <citation type="journal article" date="2019" name="Int. J. Syst. Evol. Microbiol.">
        <title>The Global Catalogue of Microorganisms (GCM) 10K type strain sequencing project: providing services to taxonomists for standard genome sequencing and annotation.</title>
        <authorList>
            <consortium name="The Broad Institute Genomics Platform"/>
            <consortium name="The Broad Institute Genome Sequencing Center for Infectious Disease"/>
            <person name="Wu L."/>
            <person name="Ma J."/>
        </authorList>
    </citation>
    <scope>NUCLEOTIDE SEQUENCE [LARGE SCALE GENOMIC DNA]</scope>
    <source>
        <strain evidence="5">CCUG 55250</strain>
    </source>
</reference>
<dbReference type="InterPro" id="IPR001647">
    <property type="entry name" value="HTH_TetR"/>
</dbReference>
<feature type="DNA-binding region" description="H-T-H motif" evidence="2">
    <location>
        <begin position="29"/>
        <end position="48"/>
    </location>
</feature>
<evidence type="ECO:0000256" key="1">
    <source>
        <dbReference type="ARBA" id="ARBA00023125"/>
    </source>
</evidence>
<sequence>MRLRDETKELAIREKAMEMIVQEGFDGLSMQKLAKAAGVSPATIYIYFKDREDLIRQIYYEEMQTMSAKTLKGFDPGMPFKEGLRVQWMNRANYCLQYPLRMHFLEQMRHSPFHEKFRTERQNPFWETMNSFVKNAIDRKELVPLPVEVYWSIAFAPLYQLIKFHRSERLAPDWGSFVLDEKILDQALTLVLKALKP</sequence>
<dbReference type="Pfam" id="PF00440">
    <property type="entry name" value="TetR_N"/>
    <property type="match status" value="1"/>
</dbReference>
<evidence type="ECO:0000259" key="3">
    <source>
        <dbReference type="PROSITE" id="PS50977"/>
    </source>
</evidence>
<dbReference type="PRINTS" id="PR00455">
    <property type="entry name" value="HTHTETR"/>
</dbReference>
<proteinExistence type="predicted"/>
<dbReference type="InterPro" id="IPR009057">
    <property type="entry name" value="Homeodomain-like_sf"/>
</dbReference>
<dbReference type="InterPro" id="IPR036271">
    <property type="entry name" value="Tet_transcr_reg_TetR-rel_C_sf"/>
</dbReference>
<dbReference type="PANTHER" id="PTHR43479">
    <property type="entry name" value="ACREF/ENVCD OPERON REPRESSOR-RELATED"/>
    <property type="match status" value="1"/>
</dbReference>
<accession>A0ABW0IDK9</accession>
<dbReference type="InterPro" id="IPR054422">
    <property type="entry name" value="TetR-like_HI_0893_C"/>
</dbReference>
<evidence type="ECO:0000313" key="5">
    <source>
        <dbReference type="Proteomes" id="UP001596106"/>
    </source>
</evidence>
<gene>
    <name evidence="4" type="ORF">ACFPMF_19825</name>
</gene>
<feature type="domain" description="HTH tetR-type" evidence="3">
    <location>
        <begin position="6"/>
        <end position="66"/>
    </location>
</feature>
<dbReference type="InterPro" id="IPR050624">
    <property type="entry name" value="HTH-type_Tx_Regulator"/>
</dbReference>
<comment type="caution">
    <text evidence="4">The sequence shown here is derived from an EMBL/GenBank/DDBJ whole genome shotgun (WGS) entry which is preliminary data.</text>
</comment>
<name>A0ABW0IDK9_9BACT</name>
<dbReference type="PANTHER" id="PTHR43479:SF11">
    <property type="entry name" value="ACREF_ENVCD OPERON REPRESSOR-RELATED"/>
    <property type="match status" value="1"/>
</dbReference>
<keyword evidence="1 2" id="KW-0238">DNA-binding</keyword>
<protein>
    <submittedName>
        <fullName evidence="4">TetR/AcrR family transcriptional regulator</fullName>
    </submittedName>
</protein>
<dbReference type="RefSeq" id="WP_379848471.1">
    <property type="nucleotide sequence ID" value="NZ_JBHSMA010000007.1"/>
</dbReference>
<dbReference type="SUPFAM" id="SSF46689">
    <property type="entry name" value="Homeodomain-like"/>
    <property type="match status" value="1"/>
</dbReference>
<keyword evidence="5" id="KW-1185">Reference proteome</keyword>
<dbReference type="PROSITE" id="PS50977">
    <property type="entry name" value="HTH_TETR_2"/>
    <property type="match status" value="1"/>
</dbReference>
<organism evidence="4 5">
    <name type="scientific">Larkinella bovis</name>
    <dbReference type="NCBI Taxonomy" id="683041"/>
    <lineage>
        <taxon>Bacteria</taxon>
        <taxon>Pseudomonadati</taxon>
        <taxon>Bacteroidota</taxon>
        <taxon>Cytophagia</taxon>
        <taxon>Cytophagales</taxon>
        <taxon>Spirosomataceae</taxon>
        <taxon>Larkinella</taxon>
    </lineage>
</organism>
<dbReference type="Proteomes" id="UP001596106">
    <property type="component" value="Unassembled WGS sequence"/>
</dbReference>
<dbReference type="EMBL" id="JBHSMA010000007">
    <property type="protein sequence ID" value="MFC5411580.1"/>
    <property type="molecule type" value="Genomic_DNA"/>
</dbReference>
<evidence type="ECO:0000313" key="4">
    <source>
        <dbReference type="EMBL" id="MFC5411580.1"/>
    </source>
</evidence>
<dbReference type="Gene3D" id="1.10.357.10">
    <property type="entry name" value="Tetracycline Repressor, domain 2"/>
    <property type="match status" value="1"/>
</dbReference>